<dbReference type="KEGG" id="rta:Rta_28070"/>
<dbReference type="RefSeq" id="WP_013902141.1">
    <property type="nucleotide sequence ID" value="NC_015677.1"/>
</dbReference>
<dbReference type="Proteomes" id="UP000008385">
    <property type="component" value="Chromosome"/>
</dbReference>
<dbReference type="Gene3D" id="3.40.1410.10">
    <property type="entry name" value="Chorismate lyase-like"/>
    <property type="match status" value="1"/>
</dbReference>
<keyword evidence="2" id="KW-0238">DNA-binding</keyword>
<protein>
    <submittedName>
        <fullName evidence="5">Transcriptional regulator, GntR family-like protein</fullName>
    </submittedName>
</protein>
<gene>
    <name evidence="5" type="ordered locus">Rta_28070</name>
</gene>
<dbReference type="PANTHER" id="PTHR44846:SF1">
    <property type="entry name" value="MANNOSYL-D-GLYCERATE TRANSPORT_METABOLISM SYSTEM REPRESSOR MNGR-RELATED"/>
    <property type="match status" value="1"/>
</dbReference>
<evidence type="ECO:0000313" key="6">
    <source>
        <dbReference type="Proteomes" id="UP000008385"/>
    </source>
</evidence>
<dbReference type="PRINTS" id="PR00035">
    <property type="entry name" value="HTHGNTR"/>
</dbReference>
<reference evidence="6" key="1">
    <citation type="submission" date="2006-01" db="EMBL/GenBank/DDBJ databases">
        <title>Genome of the cyst-dividing bacterium Ramlibacter tataouinensis.</title>
        <authorList>
            <person name="Barakat M."/>
            <person name="Ortet P."/>
            <person name="De Luca G."/>
            <person name="Jourlin-Castelli C."/>
            <person name="Ansaldi M."/>
            <person name="Py B."/>
            <person name="Fichant G."/>
            <person name="Coutinho P."/>
            <person name="Voulhoux R."/>
            <person name="Bastien O."/>
            <person name="Roy S."/>
            <person name="Marechal E."/>
            <person name="Henrissat B."/>
            <person name="Quentin Y."/>
            <person name="Noirot P."/>
            <person name="Filloux A."/>
            <person name="Mejean V."/>
            <person name="DuBow M."/>
            <person name="Barras F."/>
            <person name="Heulin T."/>
        </authorList>
    </citation>
    <scope>NUCLEOTIDE SEQUENCE [LARGE SCALE GENOMIC DNA]</scope>
    <source>
        <strain evidence="6">ATCC BAA-407 / DSM 14655 / LMG 21543 / TTB310</strain>
    </source>
</reference>
<dbReference type="Gene3D" id="1.10.10.10">
    <property type="entry name" value="Winged helix-like DNA-binding domain superfamily/Winged helix DNA-binding domain"/>
    <property type="match status" value="1"/>
</dbReference>
<accession>F5Y570</accession>
<dbReference type="PROSITE" id="PS50949">
    <property type="entry name" value="HTH_GNTR"/>
    <property type="match status" value="1"/>
</dbReference>
<dbReference type="Pfam" id="PF00392">
    <property type="entry name" value="GntR"/>
    <property type="match status" value="1"/>
</dbReference>
<evidence type="ECO:0000256" key="2">
    <source>
        <dbReference type="ARBA" id="ARBA00023125"/>
    </source>
</evidence>
<evidence type="ECO:0000256" key="3">
    <source>
        <dbReference type="ARBA" id="ARBA00023163"/>
    </source>
</evidence>
<dbReference type="GO" id="GO:0045892">
    <property type="term" value="P:negative regulation of DNA-templated transcription"/>
    <property type="evidence" value="ECO:0007669"/>
    <property type="project" value="TreeGrafter"/>
</dbReference>
<dbReference type="SMART" id="SM00866">
    <property type="entry name" value="UTRA"/>
    <property type="match status" value="1"/>
</dbReference>
<reference evidence="5 6" key="2">
    <citation type="journal article" date="2011" name="PLoS ONE">
        <title>The Cyst-Dividing Bacterium Ramlibacter tataouinensis TTB310 Genome Reveals a Well-Stocked Toolbox for Adaptation to a Desert Environment.</title>
        <authorList>
            <person name="De Luca G."/>
            <person name="Barakat M."/>
            <person name="Ortet P."/>
            <person name="Fochesato S."/>
            <person name="Jourlin-Castelli C."/>
            <person name="Ansaldi M."/>
            <person name="Py B."/>
            <person name="Fichant G."/>
            <person name="Coutinho P.M."/>
            <person name="Voulhoux R."/>
            <person name="Bastien O."/>
            <person name="Marechal E."/>
            <person name="Henrissat B."/>
            <person name="Quentin Y."/>
            <person name="Noirot P."/>
            <person name="Filloux A."/>
            <person name="Mejean V."/>
            <person name="Dubow M.S."/>
            <person name="Barras F."/>
            <person name="Barbe V."/>
            <person name="Weissenbach J."/>
            <person name="Mihalcescu I."/>
            <person name="Vermeglio A."/>
            <person name="Achouak W."/>
            <person name="Heulin T."/>
        </authorList>
    </citation>
    <scope>NUCLEOTIDE SEQUENCE [LARGE SCALE GENOMIC DNA]</scope>
    <source>
        <strain evidence="6">ATCC BAA-407 / DSM 14655 / LMG 21543 / TTB310</strain>
    </source>
</reference>
<dbReference type="InterPro" id="IPR028978">
    <property type="entry name" value="Chorismate_lyase_/UTRA_dom_sf"/>
</dbReference>
<dbReference type="eggNOG" id="COG2188">
    <property type="taxonomic scope" value="Bacteria"/>
</dbReference>
<dbReference type="CDD" id="cd07377">
    <property type="entry name" value="WHTH_GntR"/>
    <property type="match status" value="1"/>
</dbReference>
<dbReference type="GO" id="GO:0003700">
    <property type="term" value="F:DNA-binding transcription factor activity"/>
    <property type="evidence" value="ECO:0007669"/>
    <property type="project" value="InterPro"/>
</dbReference>
<proteinExistence type="predicted"/>
<dbReference type="InterPro" id="IPR050679">
    <property type="entry name" value="Bact_HTH_transcr_reg"/>
</dbReference>
<dbReference type="InterPro" id="IPR000524">
    <property type="entry name" value="Tscrpt_reg_HTH_GntR"/>
</dbReference>
<evidence type="ECO:0000259" key="4">
    <source>
        <dbReference type="PROSITE" id="PS50949"/>
    </source>
</evidence>
<sequence>MATTLPSPADAEAPTPAFSPLYQQIKGLILQSLQAGEWRPGEAIPSEMELAARFRVSQGTVRKAIDELAADNLVVRRQGKGTFVATHAERQVQYRFLKLMPDTGDQATEGPAERRVLDCRRMRSTAEVARALALRSGDAVVQVRRTLAFGGTPTILEELWLPGNAFKGITAEQMAGYHGPTYAMFELEFGVRMVRAEEKIRAVAADAAAAGLLQVPAGSPLLSVERVAFTYNDVPMELRRGLYRTDTHHYRNDLS</sequence>
<evidence type="ECO:0000313" key="5">
    <source>
        <dbReference type="EMBL" id="AEG93910.1"/>
    </source>
</evidence>
<dbReference type="InterPro" id="IPR011663">
    <property type="entry name" value="UTRA"/>
</dbReference>
<dbReference type="STRING" id="365046.Rta_28070"/>
<dbReference type="FunFam" id="1.10.10.10:FF:000079">
    <property type="entry name" value="GntR family transcriptional regulator"/>
    <property type="match status" value="1"/>
</dbReference>
<dbReference type="SUPFAM" id="SSF64288">
    <property type="entry name" value="Chorismate lyase-like"/>
    <property type="match status" value="1"/>
</dbReference>
<evidence type="ECO:0000256" key="1">
    <source>
        <dbReference type="ARBA" id="ARBA00023015"/>
    </source>
</evidence>
<dbReference type="HOGENOM" id="CLU_063236_3_0_4"/>
<dbReference type="PANTHER" id="PTHR44846">
    <property type="entry name" value="MANNOSYL-D-GLYCERATE TRANSPORT/METABOLISM SYSTEM REPRESSOR MNGR-RELATED"/>
    <property type="match status" value="1"/>
</dbReference>
<keyword evidence="3" id="KW-0804">Transcription</keyword>
<keyword evidence="1" id="KW-0805">Transcription regulation</keyword>
<dbReference type="EMBL" id="CP000245">
    <property type="protein sequence ID" value="AEG93910.1"/>
    <property type="molecule type" value="Genomic_DNA"/>
</dbReference>
<keyword evidence="6" id="KW-1185">Reference proteome</keyword>
<dbReference type="PATRIC" id="fig|365046.3.peg.2876"/>
<dbReference type="InterPro" id="IPR036390">
    <property type="entry name" value="WH_DNA-bd_sf"/>
</dbReference>
<organism evidence="5 6">
    <name type="scientific">Ramlibacter tataouinensis (strain ATCC BAA-407 / DSM 14655 / LMG 21543 / TTB310)</name>
    <dbReference type="NCBI Taxonomy" id="365046"/>
    <lineage>
        <taxon>Bacteria</taxon>
        <taxon>Pseudomonadati</taxon>
        <taxon>Pseudomonadota</taxon>
        <taxon>Betaproteobacteria</taxon>
        <taxon>Burkholderiales</taxon>
        <taxon>Comamonadaceae</taxon>
        <taxon>Ramlibacter</taxon>
    </lineage>
</organism>
<feature type="domain" description="HTH gntR-type" evidence="4">
    <location>
        <begin position="19"/>
        <end position="87"/>
    </location>
</feature>
<name>F5Y570_RAMTT</name>
<dbReference type="AlphaFoldDB" id="F5Y570"/>
<dbReference type="Pfam" id="PF07702">
    <property type="entry name" value="UTRA"/>
    <property type="match status" value="1"/>
</dbReference>
<dbReference type="GO" id="GO:0003677">
    <property type="term" value="F:DNA binding"/>
    <property type="evidence" value="ECO:0007669"/>
    <property type="project" value="UniProtKB-KW"/>
</dbReference>
<dbReference type="SMART" id="SM00345">
    <property type="entry name" value="HTH_GNTR"/>
    <property type="match status" value="1"/>
</dbReference>
<dbReference type="InterPro" id="IPR036388">
    <property type="entry name" value="WH-like_DNA-bd_sf"/>
</dbReference>
<dbReference type="SUPFAM" id="SSF46785">
    <property type="entry name" value="Winged helix' DNA-binding domain"/>
    <property type="match status" value="1"/>
</dbReference>